<sequence length="22" mass="2438">MVAKRRLSKSDDREDSVAADTS</sequence>
<evidence type="ECO:0000313" key="3">
    <source>
        <dbReference type="Proteomes" id="UP000694569"/>
    </source>
</evidence>
<protein>
    <submittedName>
        <fullName evidence="2">Uncharacterized protein</fullName>
    </submittedName>
</protein>
<feature type="region of interest" description="Disordered" evidence="1">
    <location>
        <begin position="1"/>
        <end position="22"/>
    </location>
</feature>
<proteinExistence type="predicted"/>
<evidence type="ECO:0000256" key="1">
    <source>
        <dbReference type="SAM" id="MobiDB-lite"/>
    </source>
</evidence>
<dbReference type="AlphaFoldDB" id="A0A8C5WBM6"/>
<dbReference type="Ensembl" id="ENSLLET00000027687.1">
    <property type="protein sequence ID" value="ENSLLEP00000026652.1"/>
    <property type="gene ID" value="ENSLLEG00000016902.1"/>
</dbReference>
<keyword evidence="3" id="KW-1185">Reference proteome</keyword>
<accession>A0A8C5WBM6</accession>
<reference evidence="2" key="1">
    <citation type="submission" date="2025-08" db="UniProtKB">
        <authorList>
            <consortium name="Ensembl"/>
        </authorList>
    </citation>
    <scope>IDENTIFICATION</scope>
</reference>
<organism evidence="2 3">
    <name type="scientific">Leptobrachium leishanense</name>
    <name type="common">Leishan spiny toad</name>
    <dbReference type="NCBI Taxonomy" id="445787"/>
    <lineage>
        <taxon>Eukaryota</taxon>
        <taxon>Metazoa</taxon>
        <taxon>Chordata</taxon>
        <taxon>Craniata</taxon>
        <taxon>Vertebrata</taxon>
        <taxon>Euteleostomi</taxon>
        <taxon>Amphibia</taxon>
        <taxon>Batrachia</taxon>
        <taxon>Anura</taxon>
        <taxon>Pelobatoidea</taxon>
        <taxon>Megophryidae</taxon>
        <taxon>Leptobrachium</taxon>
    </lineage>
</organism>
<reference evidence="2" key="2">
    <citation type="submission" date="2025-09" db="UniProtKB">
        <authorList>
            <consortium name="Ensembl"/>
        </authorList>
    </citation>
    <scope>IDENTIFICATION</scope>
</reference>
<name>A0A8C5WBM6_9ANUR</name>
<dbReference type="Proteomes" id="UP000694569">
    <property type="component" value="Unplaced"/>
</dbReference>
<evidence type="ECO:0000313" key="2">
    <source>
        <dbReference type="Ensembl" id="ENSLLEP00000026652.1"/>
    </source>
</evidence>